<evidence type="ECO:0000256" key="10">
    <source>
        <dbReference type="RuleBase" id="RU004387"/>
    </source>
</evidence>
<evidence type="ECO:0000256" key="3">
    <source>
        <dbReference type="ARBA" id="ARBA00022438"/>
    </source>
</evidence>
<dbReference type="Gene3D" id="2.30.250.10">
    <property type="entry name" value="Aminopeptidase i, Domain 2"/>
    <property type="match status" value="1"/>
</dbReference>
<keyword evidence="4 9" id="KW-0645">Protease</keyword>
<evidence type="ECO:0000256" key="8">
    <source>
        <dbReference type="ARBA" id="ARBA00023049"/>
    </source>
</evidence>
<dbReference type="Proteomes" id="UP000092596">
    <property type="component" value="Chromosome"/>
</dbReference>
<keyword evidence="5 9" id="KW-0479">Metal-binding</keyword>
<dbReference type="EC" id="3.4.11.-" evidence="10"/>
<keyword evidence="8 9" id="KW-0482">Metalloprotease</keyword>
<dbReference type="AlphaFoldDB" id="A0A1B0ZKT0"/>
<protein>
    <recommendedName>
        <fullName evidence="10">M18 family aminopeptidase</fullName>
        <ecNumber evidence="10">3.4.11.-</ecNumber>
    </recommendedName>
</protein>
<keyword evidence="6 9" id="KW-0378">Hydrolase</keyword>
<dbReference type="PRINTS" id="PR00932">
    <property type="entry name" value="AMINO1PTASE"/>
</dbReference>
<dbReference type="SUPFAM" id="SSF53187">
    <property type="entry name" value="Zn-dependent exopeptidases"/>
    <property type="match status" value="1"/>
</dbReference>
<dbReference type="STRING" id="1630135.DAD186_19220"/>
<dbReference type="Gene3D" id="3.40.630.10">
    <property type="entry name" value="Zn peptidases"/>
    <property type="match status" value="1"/>
</dbReference>
<dbReference type="GO" id="GO:0008237">
    <property type="term" value="F:metallopeptidase activity"/>
    <property type="evidence" value="ECO:0007669"/>
    <property type="project" value="UniProtKB-KW"/>
</dbReference>
<dbReference type="PATRIC" id="fig|1630135.4.peg.1918"/>
<keyword evidence="3 9" id="KW-0031">Aminopeptidase</keyword>
<dbReference type="CDD" id="cd05658">
    <property type="entry name" value="M18_DAP"/>
    <property type="match status" value="1"/>
</dbReference>
<dbReference type="GO" id="GO:0004177">
    <property type="term" value="F:aminopeptidase activity"/>
    <property type="evidence" value="ECO:0007669"/>
    <property type="project" value="UniProtKB-KW"/>
</dbReference>
<comment type="similarity">
    <text evidence="2 9">Belongs to the peptidase M18 family.</text>
</comment>
<sequence length="437" mass="46505">MTAHDHEAASAFATDLGAFVTQSPSSFHAVATVIRTLLEAGYTELHEAESWDGITTGSRYFVRRDGSIIAFDVPTGTTGTTPLRIFGAHTDSPALKLKPKSSISSHGFNQVGVEVYGGALFNSFLDRDLKLAGRMVLVSGEEVLVHTGPYLRVPQLAVHLDRAVNRDGLKLDPQKHLQPITGLAGGGDHDVLADLAEIAGVNPKDIAGYDIVTVDTQEPQLIGARKEFLASARLDNLLSTFAGMRAMAELHSTEGAPIALFVANDHEEVGSASRSGAAGPFLEDVLARLYTALGASDEERRRAFNRSIVVSSDVGHSIHPNYAERHDPANQPVAGKGPILKINADQRYATDARGAAFWARACAHAGVAYQEFVSNNAMPCGSTIGPITATRLGMTTVDVGVPILSMHSCRELTAVTDPYDLYRAALAVLSPEVPTGF</sequence>
<organism evidence="11 12">
    <name type="scientific">Dermabacter vaginalis</name>
    <dbReference type="NCBI Taxonomy" id="1630135"/>
    <lineage>
        <taxon>Bacteria</taxon>
        <taxon>Bacillati</taxon>
        <taxon>Actinomycetota</taxon>
        <taxon>Actinomycetes</taxon>
        <taxon>Micrococcales</taxon>
        <taxon>Dermabacteraceae</taxon>
        <taxon>Dermabacter</taxon>
    </lineage>
</organism>
<dbReference type="GO" id="GO:0006508">
    <property type="term" value="P:proteolysis"/>
    <property type="evidence" value="ECO:0007669"/>
    <property type="project" value="UniProtKB-KW"/>
</dbReference>
<dbReference type="KEGG" id="dva:DAD186_19220"/>
<proteinExistence type="inferred from homology"/>
<evidence type="ECO:0000313" key="11">
    <source>
        <dbReference type="EMBL" id="ANP28472.1"/>
    </source>
</evidence>
<evidence type="ECO:0000256" key="7">
    <source>
        <dbReference type="ARBA" id="ARBA00022833"/>
    </source>
</evidence>
<dbReference type="NCBIfam" id="NF002759">
    <property type="entry name" value="PRK02813.1"/>
    <property type="match status" value="1"/>
</dbReference>
<dbReference type="Pfam" id="PF02127">
    <property type="entry name" value="Peptidase_M18"/>
    <property type="match status" value="1"/>
</dbReference>
<evidence type="ECO:0000256" key="2">
    <source>
        <dbReference type="ARBA" id="ARBA00008290"/>
    </source>
</evidence>
<evidence type="ECO:0000313" key="12">
    <source>
        <dbReference type="Proteomes" id="UP000092596"/>
    </source>
</evidence>
<dbReference type="PANTHER" id="PTHR28570:SF3">
    <property type="entry name" value="ASPARTYL AMINOPEPTIDASE"/>
    <property type="match status" value="1"/>
</dbReference>
<name>A0A1B0ZKT0_9MICO</name>
<dbReference type="GO" id="GO:0005737">
    <property type="term" value="C:cytoplasm"/>
    <property type="evidence" value="ECO:0007669"/>
    <property type="project" value="UniProtKB-ARBA"/>
</dbReference>
<dbReference type="GO" id="GO:0008270">
    <property type="term" value="F:zinc ion binding"/>
    <property type="evidence" value="ECO:0007669"/>
    <property type="project" value="InterPro"/>
</dbReference>
<evidence type="ECO:0000256" key="4">
    <source>
        <dbReference type="ARBA" id="ARBA00022670"/>
    </source>
</evidence>
<evidence type="ECO:0000256" key="6">
    <source>
        <dbReference type="ARBA" id="ARBA00022801"/>
    </source>
</evidence>
<dbReference type="PANTHER" id="PTHR28570">
    <property type="entry name" value="ASPARTYL AMINOPEPTIDASE"/>
    <property type="match status" value="1"/>
</dbReference>
<dbReference type="RefSeq" id="WP_065248455.1">
    <property type="nucleotide sequence ID" value="NZ_CP012117.1"/>
</dbReference>
<reference evidence="11 12" key="1">
    <citation type="submission" date="2015-06" db="EMBL/GenBank/DDBJ databases">
        <title>Investigation of pathophysiology for high-risk pregnancy and development of treatment modality based on it.</title>
        <authorList>
            <person name="Kim B.-C."/>
            <person name="Lim S."/>
        </authorList>
    </citation>
    <scope>NUCLEOTIDE SEQUENCE [LARGE SCALE GENOMIC DNA]</scope>
    <source>
        <strain evidence="11 12">AD1-86</strain>
    </source>
</reference>
<dbReference type="EMBL" id="CP012117">
    <property type="protein sequence ID" value="ANP28472.1"/>
    <property type="molecule type" value="Genomic_DNA"/>
</dbReference>
<dbReference type="InterPro" id="IPR001948">
    <property type="entry name" value="Peptidase_M18"/>
</dbReference>
<dbReference type="InterPro" id="IPR023358">
    <property type="entry name" value="Peptidase_M18_dom2"/>
</dbReference>
<keyword evidence="7 9" id="KW-0862">Zinc</keyword>
<gene>
    <name evidence="11" type="ORF">DAD186_19220</name>
</gene>
<comment type="cofactor">
    <cofactor evidence="1 10">
        <name>Zn(2+)</name>
        <dbReference type="ChEBI" id="CHEBI:29105"/>
    </cofactor>
</comment>
<evidence type="ECO:0000256" key="5">
    <source>
        <dbReference type="ARBA" id="ARBA00022723"/>
    </source>
</evidence>
<dbReference type="SUPFAM" id="SSF101821">
    <property type="entry name" value="Aminopeptidase/glucanase lid domain"/>
    <property type="match status" value="1"/>
</dbReference>
<accession>A0A1B0ZKT0</accession>
<evidence type="ECO:0000256" key="1">
    <source>
        <dbReference type="ARBA" id="ARBA00001947"/>
    </source>
</evidence>
<evidence type="ECO:0000256" key="9">
    <source>
        <dbReference type="RuleBase" id="RU004386"/>
    </source>
</evidence>